<evidence type="ECO:0000313" key="2">
    <source>
        <dbReference type="EMBL" id="PLW83234.1"/>
    </source>
</evidence>
<protein>
    <recommendedName>
        <fullName evidence="1">G domain-containing protein</fullName>
    </recommendedName>
</protein>
<dbReference type="AlphaFoldDB" id="A0A2N5Y4B5"/>
<comment type="caution">
    <text evidence="2">The sequence shown here is derived from an EMBL/GenBank/DDBJ whole genome shotgun (WGS) entry which is preliminary data.</text>
</comment>
<dbReference type="EMBL" id="PKLZ01000003">
    <property type="protein sequence ID" value="PLW83234.1"/>
    <property type="molecule type" value="Genomic_DNA"/>
</dbReference>
<dbReference type="SUPFAM" id="SSF52540">
    <property type="entry name" value="P-loop containing nucleoside triphosphate hydrolases"/>
    <property type="match status" value="1"/>
</dbReference>
<dbReference type="GO" id="GO:0005525">
    <property type="term" value="F:GTP binding"/>
    <property type="evidence" value="ECO:0007669"/>
    <property type="project" value="InterPro"/>
</dbReference>
<proteinExistence type="predicted"/>
<organism evidence="2 3">
    <name type="scientific">Kineobactrum sediminis</name>
    <dbReference type="NCBI Taxonomy" id="1905677"/>
    <lineage>
        <taxon>Bacteria</taxon>
        <taxon>Pseudomonadati</taxon>
        <taxon>Pseudomonadota</taxon>
        <taxon>Gammaproteobacteria</taxon>
        <taxon>Cellvibrionales</taxon>
        <taxon>Halieaceae</taxon>
        <taxon>Kineobactrum</taxon>
    </lineage>
</organism>
<dbReference type="Pfam" id="PF01926">
    <property type="entry name" value="MMR_HSR1"/>
    <property type="match status" value="1"/>
</dbReference>
<dbReference type="Gene3D" id="3.40.50.300">
    <property type="entry name" value="P-loop containing nucleotide triphosphate hydrolases"/>
    <property type="match status" value="1"/>
</dbReference>
<reference evidence="3" key="1">
    <citation type="submission" date="2017-11" db="EMBL/GenBank/DDBJ databases">
        <title>The draft genome sequence of Chromatocurvus sp. F02.</title>
        <authorList>
            <person name="Du Z.-J."/>
            <person name="Chang Y.-Q."/>
        </authorList>
    </citation>
    <scope>NUCLEOTIDE SEQUENCE [LARGE SCALE GENOMIC DNA]</scope>
    <source>
        <strain evidence="3">F02</strain>
    </source>
</reference>
<evidence type="ECO:0000313" key="3">
    <source>
        <dbReference type="Proteomes" id="UP000234845"/>
    </source>
</evidence>
<dbReference type="Proteomes" id="UP000234845">
    <property type="component" value="Unassembled WGS sequence"/>
</dbReference>
<dbReference type="PANTHER" id="PTHR42714:SF6">
    <property type="entry name" value="TRANSLATION INITIATION FACTOR IF-2"/>
    <property type="match status" value="1"/>
</dbReference>
<dbReference type="PANTHER" id="PTHR42714">
    <property type="entry name" value="TRNA MODIFICATION GTPASE GTPBP3"/>
    <property type="match status" value="1"/>
</dbReference>
<dbReference type="InterPro" id="IPR006073">
    <property type="entry name" value="GTP-bd"/>
</dbReference>
<dbReference type="CDD" id="cd00882">
    <property type="entry name" value="Ras_like_GTPase"/>
    <property type="match status" value="1"/>
</dbReference>
<keyword evidence="3" id="KW-1185">Reference proteome</keyword>
<feature type="domain" description="G" evidence="1">
    <location>
        <begin position="252"/>
        <end position="360"/>
    </location>
</feature>
<evidence type="ECO:0000259" key="1">
    <source>
        <dbReference type="Pfam" id="PF01926"/>
    </source>
</evidence>
<dbReference type="GO" id="GO:0005737">
    <property type="term" value="C:cytoplasm"/>
    <property type="evidence" value="ECO:0007669"/>
    <property type="project" value="TreeGrafter"/>
</dbReference>
<dbReference type="GO" id="GO:0030488">
    <property type="term" value="P:tRNA methylation"/>
    <property type="evidence" value="ECO:0007669"/>
    <property type="project" value="TreeGrafter"/>
</dbReference>
<sequence>MRPELPVPDKVVDTERRELVAALRRLEEARPDKIGLAGDLVNTELGVAGDVAASGTTATATGMTTILGSSTLAGDFAGVFVATTPDGWVIGARLPGSALAYGATCMIRNGESADQTRPTLLQRLKARLGRGNEDDLAVAEDVPIQQFEIQYKDAYYVFVAALRKSVEGCDIDPERAERLMSAVTSGDLPVQEAMNLLGPGTVEEDKDEKGEKRFGQWLTLDTYRNLLDQAINSEADVNLEKLEDYLQEHVPRVWLLGKTGAGKSSLVAEITGQSSVEIGNGFEPCTGGLTRYQFPAEQPIIEFLDTRGLDETGYVADADVVEASSQAHAIIVVMKVDDPEQSSVMDVLTRLDKASRKHLIAVYTASHAGLDPAEAERAVAHLHTALTQKMKQPVPHVFVDFPSRANVDKLRELLAELMPSAEIFLRQTVVATHEEQIYLAQRTRILWHAGAAASADFVPGVGLIAVPSIQLKMLYQLAEAYGLTWGKQEVMEFLGSLGAGFTLAYGTRALVTQLGRLIPVWGQTVGQATAVSLSFGLTFALGRGACYYMYQKRNGAEVDREELKQVYERALRRENLGVETNEAK</sequence>
<dbReference type="InterPro" id="IPR027417">
    <property type="entry name" value="P-loop_NTPase"/>
</dbReference>
<name>A0A2N5Y4B5_9GAMM</name>
<gene>
    <name evidence="2" type="ORF">CWI75_07445</name>
</gene>
<dbReference type="GO" id="GO:0002098">
    <property type="term" value="P:tRNA wobble uridine modification"/>
    <property type="evidence" value="ECO:0007669"/>
    <property type="project" value="TreeGrafter"/>
</dbReference>
<accession>A0A2N5Y4B5</accession>